<keyword evidence="1 3" id="KW-0732">Signal</keyword>
<dbReference type="InterPro" id="IPR035971">
    <property type="entry name" value="CBD_sf"/>
</dbReference>
<dbReference type="EMBL" id="ML213624">
    <property type="protein sequence ID" value="TFK35121.1"/>
    <property type="molecule type" value="Genomic_DNA"/>
</dbReference>
<dbReference type="PROSITE" id="PS51164">
    <property type="entry name" value="CBM1_2"/>
    <property type="match status" value="1"/>
</dbReference>
<dbReference type="GO" id="GO:0005576">
    <property type="term" value="C:extracellular region"/>
    <property type="evidence" value="ECO:0007669"/>
    <property type="project" value="InterPro"/>
</dbReference>
<dbReference type="GO" id="GO:0005975">
    <property type="term" value="P:carbohydrate metabolic process"/>
    <property type="evidence" value="ECO:0007669"/>
    <property type="project" value="InterPro"/>
</dbReference>
<evidence type="ECO:0000256" key="2">
    <source>
        <dbReference type="SAM" id="MobiDB-lite"/>
    </source>
</evidence>
<evidence type="ECO:0000256" key="1">
    <source>
        <dbReference type="ARBA" id="ARBA00022729"/>
    </source>
</evidence>
<gene>
    <name evidence="5" type="ORF">BDQ12DRAFT_726253</name>
</gene>
<dbReference type="InterPro" id="IPR000254">
    <property type="entry name" value="CBD"/>
</dbReference>
<dbReference type="Proteomes" id="UP000308652">
    <property type="component" value="Unassembled WGS sequence"/>
</dbReference>
<accession>A0A5C3M282</accession>
<dbReference type="Pfam" id="PF00734">
    <property type="entry name" value="CBM_1"/>
    <property type="match status" value="1"/>
</dbReference>
<dbReference type="SUPFAM" id="SSF57180">
    <property type="entry name" value="Cellulose-binding domain"/>
    <property type="match status" value="1"/>
</dbReference>
<feature type="signal peptide" evidence="3">
    <location>
        <begin position="1"/>
        <end position="16"/>
    </location>
</feature>
<reference evidence="5 6" key="1">
    <citation type="journal article" date="2019" name="Nat. Ecol. Evol.">
        <title>Megaphylogeny resolves global patterns of mushroom evolution.</title>
        <authorList>
            <person name="Varga T."/>
            <person name="Krizsan K."/>
            <person name="Foldi C."/>
            <person name="Dima B."/>
            <person name="Sanchez-Garcia M."/>
            <person name="Sanchez-Ramirez S."/>
            <person name="Szollosi G.J."/>
            <person name="Szarkandi J.G."/>
            <person name="Papp V."/>
            <person name="Albert L."/>
            <person name="Andreopoulos W."/>
            <person name="Angelini C."/>
            <person name="Antonin V."/>
            <person name="Barry K.W."/>
            <person name="Bougher N.L."/>
            <person name="Buchanan P."/>
            <person name="Buyck B."/>
            <person name="Bense V."/>
            <person name="Catcheside P."/>
            <person name="Chovatia M."/>
            <person name="Cooper J."/>
            <person name="Damon W."/>
            <person name="Desjardin D."/>
            <person name="Finy P."/>
            <person name="Geml J."/>
            <person name="Haridas S."/>
            <person name="Hughes K."/>
            <person name="Justo A."/>
            <person name="Karasinski D."/>
            <person name="Kautmanova I."/>
            <person name="Kiss B."/>
            <person name="Kocsube S."/>
            <person name="Kotiranta H."/>
            <person name="LaButti K.M."/>
            <person name="Lechner B.E."/>
            <person name="Liimatainen K."/>
            <person name="Lipzen A."/>
            <person name="Lukacs Z."/>
            <person name="Mihaltcheva S."/>
            <person name="Morgado L.N."/>
            <person name="Niskanen T."/>
            <person name="Noordeloos M.E."/>
            <person name="Ohm R.A."/>
            <person name="Ortiz-Santana B."/>
            <person name="Ovrebo C."/>
            <person name="Racz N."/>
            <person name="Riley R."/>
            <person name="Savchenko A."/>
            <person name="Shiryaev A."/>
            <person name="Soop K."/>
            <person name="Spirin V."/>
            <person name="Szebenyi C."/>
            <person name="Tomsovsky M."/>
            <person name="Tulloss R.E."/>
            <person name="Uehling J."/>
            <person name="Grigoriev I.V."/>
            <person name="Vagvolgyi C."/>
            <person name="Papp T."/>
            <person name="Martin F.M."/>
            <person name="Miettinen O."/>
            <person name="Hibbett D.S."/>
            <person name="Nagy L.G."/>
        </authorList>
    </citation>
    <scope>NUCLEOTIDE SEQUENCE [LARGE SCALE GENOMIC DNA]</scope>
    <source>
        <strain evidence="5 6">CBS 166.37</strain>
    </source>
</reference>
<feature type="domain" description="CBM1" evidence="4">
    <location>
        <begin position="150"/>
        <end position="183"/>
    </location>
</feature>
<evidence type="ECO:0000259" key="4">
    <source>
        <dbReference type="PROSITE" id="PS51164"/>
    </source>
</evidence>
<evidence type="ECO:0000313" key="5">
    <source>
        <dbReference type="EMBL" id="TFK35121.1"/>
    </source>
</evidence>
<proteinExistence type="predicted"/>
<dbReference type="AlphaFoldDB" id="A0A5C3M282"/>
<protein>
    <recommendedName>
        <fullName evidence="4">CBM1 domain-containing protein</fullName>
    </recommendedName>
</protein>
<dbReference type="STRING" id="68775.A0A5C3M282"/>
<sequence length="183" mass="19525">MAKVLLHGAFGLVVQADDANLCWERRGMEDRRMGHPLRGGKSCVNVLPFLQKIFFHTTISRDYNNLSLWSTATTAYPWASNLPTGTANSILSPASSTNPIPSDTTLPPTPSDMITSTSSDTITSISTTTPTTSSTPTPISASTTTLPPANCSVKWDQCGGVSWIGPTFCISVSTCMKSNESFS</sequence>
<feature type="chain" id="PRO_5022818556" description="CBM1 domain-containing protein" evidence="3">
    <location>
        <begin position="17"/>
        <end position="183"/>
    </location>
</feature>
<feature type="region of interest" description="Disordered" evidence="2">
    <location>
        <begin position="119"/>
        <end position="143"/>
    </location>
</feature>
<evidence type="ECO:0000313" key="6">
    <source>
        <dbReference type="Proteomes" id="UP000308652"/>
    </source>
</evidence>
<organism evidence="5 6">
    <name type="scientific">Crucibulum laeve</name>
    <dbReference type="NCBI Taxonomy" id="68775"/>
    <lineage>
        <taxon>Eukaryota</taxon>
        <taxon>Fungi</taxon>
        <taxon>Dikarya</taxon>
        <taxon>Basidiomycota</taxon>
        <taxon>Agaricomycotina</taxon>
        <taxon>Agaricomycetes</taxon>
        <taxon>Agaricomycetidae</taxon>
        <taxon>Agaricales</taxon>
        <taxon>Agaricineae</taxon>
        <taxon>Nidulariaceae</taxon>
        <taxon>Crucibulum</taxon>
    </lineage>
</organism>
<keyword evidence="6" id="KW-1185">Reference proteome</keyword>
<dbReference type="GO" id="GO:0030248">
    <property type="term" value="F:cellulose binding"/>
    <property type="evidence" value="ECO:0007669"/>
    <property type="project" value="InterPro"/>
</dbReference>
<evidence type="ECO:0000256" key="3">
    <source>
        <dbReference type="SAM" id="SignalP"/>
    </source>
</evidence>
<dbReference type="SMART" id="SM00236">
    <property type="entry name" value="fCBD"/>
    <property type="match status" value="1"/>
</dbReference>
<name>A0A5C3M282_9AGAR</name>